<evidence type="ECO:0000256" key="2">
    <source>
        <dbReference type="PROSITE-ProRule" id="PRU00104"/>
    </source>
</evidence>
<sequence>MHSTDVGGPYRDSITRICSDICSTRLSLFILCPNGRTQSGLNRDRWIPNVFPPNKSIPTKIKEQYRFIGQLMGMAIRQKHYLDLKFAVLFW</sequence>
<evidence type="ECO:0000313" key="5">
    <source>
        <dbReference type="Proteomes" id="UP000663836"/>
    </source>
</evidence>
<evidence type="ECO:0000256" key="1">
    <source>
        <dbReference type="ARBA" id="ARBA00022786"/>
    </source>
</evidence>
<organism evidence="4 5">
    <name type="scientific">Rotaria sordida</name>
    <dbReference type="NCBI Taxonomy" id="392033"/>
    <lineage>
        <taxon>Eukaryota</taxon>
        <taxon>Metazoa</taxon>
        <taxon>Spiralia</taxon>
        <taxon>Gnathifera</taxon>
        <taxon>Rotifera</taxon>
        <taxon>Eurotatoria</taxon>
        <taxon>Bdelloidea</taxon>
        <taxon>Philodinida</taxon>
        <taxon>Philodinidae</taxon>
        <taxon>Rotaria</taxon>
    </lineage>
</organism>
<dbReference type="PROSITE" id="PS50237">
    <property type="entry name" value="HECT"/>
    <property type="match status" value="1"/>
</dbReference>
<dbReference type="PANTHER" id="PTHR46654">
    <property type="entry name" value="E3 UBIQUITIN-PROTEIN LIGASE HECTD3"/>
    <property type="match status" value="1"/>
</dbReference>
<feature type="domain" description="HECT" evidence="3">
    <location>
        <begin position="1"/>
        <end position="91"/>
    </location>
</feature>
<protein>
    <recommendedName>
        <fullName evidence="3">HECT domain-containing protein</fullName>
    </recommendedName>
</protein>
<comment type="caution">
    <text evidence="2">Lacks conserved residue(s) required for the propagation of feature annotation.</text>
</comment>
<dbReference type="InterPro" id="IPR035983">
    <property type="entry name" value="Hect_E3_ubiquitin_ligase"/>
</dbReference>
<dbReference type="EMBL" id="CAJOBD010047224">
    <property type="protein sequence ID" value="CAF4339980.1"/>
    <property type="molecule type" value="Genomic_DNA"/>
</dbReference>
<gene>
    <name evidence="4" type="ORF">JBS370_LOCUS41592</name>
</gene>
<dbReference type="Pfam" id="PF00632">
    <property type="entry name" value="HECT"/>
    <property type="match status" value="1"/>
</dbReference>
<dbReference type="SUPFAM" id="SSF56204">
    <property type="entry name" value="Hect, E3 ligase catalytic domain"/>
    <property type="match status" value="1"/>
</dbReference>
<dbReference type="InterPro" id="IPR000569">
    <property type="entry name" value="HECT_dom"/>
</dbReference>
<dbReference type="GO" id="GO:0004842">
    <property type="term" value="F:ubiquitin-protein transferase activity"/>
    <property type="evidence" value="ECO:0007669"/>
    <property type="project" value="InterPro"/>
</dbReference>
<dbReference type="PANTHER" id="PTHR46654:SF1">
    <property type="entry name" value="E3 UBIQUITIN-PROTEIN LIGASE HECTD3"/>
    <property type="match status" value="1"/>
</dbReference>
<dbReference type="Gene3D" id="3.90.1750.10">
    <property type="entry name" value="Hect, E3 ligase catalytic domains"/>
    <property type="match status" value="1"/>
</dbReference>
<proteinExistence type="predicted"/>
<feature type="non-terminal residue" evidence="4">
    <location>
        <position position="91"/>
    </location>
</feature>
<reference evidence="4" key="1">
    <citation type="submission" date="2021-02" db="EMBL/GenBank/DDBJ databases">
        <authorList>
            <person name="Nowell W R."/>
        </authorList>
    </citation>
    <scope>NUCLEOTIDE SEQUENCE</scope>
</reference>
<comment type="caution">
    <text evidence="4">The sequence shown here is derived from an EMBL/GenBank/DDBJ whole genome shotgun (WGS) entry which is preliminary data.</text>
</comment>
<accession>A0A820K8I6</accession>
<evidence type="ECO:0000259" key="3">
    <source>
        <dbReference type="PROSITE" id="PS50237"/>
    </source>
</evidence>
<keyword evidence="1 2" id="KW-0833">Ubl conjugation pathway</keyword>
<evidence type="ECO:0000313" key="4">
    <source>
        <dbReference type="EMBL" id="CAF4339980.1"/>
    </source>
</evidence>
<name>A0A820K8I6_9BILA</name>
<dbReference type="AlphaFoldDB" id="A0A820K8I6"/>
<dbReference type="Proteomes" id="UP000663836">
    <property type="component" value="Unassembled WGS sequence"/>
</dbReference>
<dbReference type="InterPro" id="IPR042469">
    <property type="entry name" value="HECTD3"/>
</dbReference>